<dbReference type="GeneID" id="26637559"/>
<name>A0A0N9RV43_9CAUD</name>
<dbReference type="OrthoDB" id="12809at10239"/>
<evidence type="ECO:0000313" key="1">
    <source>
        <dbReference type="EMBL" id="ALH47137.1"/>
    </source>
</evidence>
<dbReference type="Proteomes" id="UP000202045">
    <property type="component" value="Segment"/>
</dbReference>
<accession>A0A0N9RV43</accession>
<protein>
    <submittedName>
        <fullName evidence="1">Uncharacterized protein</fullName>
    </submittedName>
</protein>
<evidence type="ECO:0000313" key="2">
    <source>
        <dbReference type="Proteomes" id="UP000202045"/>
    </source>
</evidence>
<sequence>MKHLVGKIVNVKSTLADVVATTVMVEGISEAETEYPIICTILQEFQIEGFNFAQGEDISFNMQGLWRGKAHPDSKEFDMFLELPSKDSKTVEILMSDYEEQVMTVAVDVDMAAEMLVPHLKSGKLSFETFEKIAKGKL</sequence>
<dbReference type="EMBL" id="KT454806">
    <property type="protein sequence ID" value="ALH47137.1"/>
    <property type="molecule type" value="Genomic_DNA"/>
</dbReference>
<reference evidence="1 2" key="1">
    <citation type="journal article" date="2017" name="MBio">
        <title>Novel 'Superspreader' Bacteriophages Promote Horizontal Gene Transfer by Transformation.</title>
        <authorList>
            <person name="Keen E.C."/>
            <person name="Bliskovsky V.V."/>
            <person name="Malagon F."/>
            <person name="Baker J.D."/>
            <person name="Prince J.S."/>
            <person name="Klaus J.S."/>
            <person name="Adhya S.L."/>
        </authorList>
    </citation>
    <scope>NUCLEOTIDE SEQUENCE [LARGE SCALE GENOMIC DNA]</scope>
</reference>
<proteinExistence type="predicted"/>
<dbReference type="RefSeq" id="YP_009211012.1">
    <property type="nucleotide sequence ID" value="NC_028935.2"/>
</dbReference>
<organism evidence="1 2">
    <name type="scientific">Escherichia phage SUSP2</name>
    <dbReference type="NCBI Taxonomy" id="1718669"/>
    <lineage>
        <taxon>Viruses</taxon>
        <taxon>Duplodnaviria</taxon>
        <taxon>Heunggongvirae</taxon>
        <taxon>Uroviricota</taxon>
        <taxon>Caudoviricetes</taxon>
        <taxon>Andersonviridae</taxon>
        <taxon>Ounavirinae</taxon>
        <taxon>Mooglevirus</taxon>
        <taxon>Mooglevirus susp2</taxon>
        <taxon>Suspvirus SUSP2</taxon>
    </lineage>
</organism>
<keyword evidence="2" id="KW-1185">Reference proteome</keyword>
<dbReference type="KEGG" id="vg:26637559"/>